<reference evidence="2 3" key="1">
    <citation type="submission" date="2022-01" db="EMBL/GenBank/DDBJ databases">
        <authorList>
            <person name="Xiong W."/>
            <person name="Schranz E."/>
        </authorList>
    </citation>
    <scope>NUCLEOTIDE SEQUENCE [LARGE SCALE GENOMIC DNA]</scope>
</reference>
<dbReference type="PANTHER" id="PTHR33416">
    <property type="entry name" value="NUCLEAR PORE COMPLEX PROTEIN NUP1"/>
    <property type="match status" value="1"/>
</dbReference>
<sequence length="191" mass="20790">MATAGDGATPYQSGGAGGKFRKKPIRRSGLATPYDRPSTALRNKSPSLFAKLVDPASRLIHAGADRFFGVFRKRLPSIAAPRPPAADGWRLDWIGFSIAEGFLYNLLVFRETLEEPDPSTDEGGNLASISATTEISELENMLKQKTFTRSEIEHLTALLHAKATNSDDDEGDRAKLPSPSSQFLRLEASTK</sequence>
<evidence type="ECO:0000256" key="1">
    <source>
        <dbReference type="SAM" id="MobiDB-lite"/>
    </source>
</evidence>
<keyword evidence="3" id="KW-1185">Reference proteome</keyword>
<name>A0AAU9NK82_9ASTR</name>
<feature type="region of interest" description="Disordered" evidence="1">
    <location>
        <begin position="1"/>
        <end position="39"/>
    </location>
</feature>
<proteinExistence type="predicted"/>
<dbReference type="AlphaFoldDB" id="A0AAU9NK82"/>
<dbReference type="Proteomes" id="UP001157418">
    <property type="component" value="Unassembled WGS sequence"/>
</dbReference>
<feature type="region of interest" description="Disordered" evidence="1">
    <location>
        <begin position="163"/>
        <end position="191"/>
    </location>
</feature>
<evidence type="ECO:0000313" key="3">
    <source>
        <dbReference type="Proteomes" id="UP001157418"/>
    </source>
</evidence>
<feature type="compositionally biased region" description="Polar residues" evidence="1">
    <location>
        <begin position="178"/>
        <end position="191"/>
    </location>
</feature>
<dbReference type="EMBL" id="CAKMRJ010004445">
    <property type="protein sequence ID" value="CAH1438213.1"/>
    <property type="molecule type" value="Genomic_DNA"/>
</dbReference>
<accession>A0AAU9NK82</accession>
<protein>
    <submittedName>
        <fullName evidence="2">Uncharacterized protein</fullName>
    </submittedName>
</protein>
<dbReference type="PANTHER" id="PTHR33416:SF20">
    <property type="entry name" value="NUCLEAR PORE COMPLEX PROTEIN NUP1"/>
    <property type="match status" value="1"/>
</dbReference>
<evidence type="ECO:0000313" key="2">
    <source>
        <dbReference type="EMBL" id="CAH1438213.1"/>
    </source>
</evidence>
<dbReference type="GO" id="GO:0016973">
    <property type="term" value="P:poly(A)+ mRNA export from nucleus"/>
    <property type="evidence" value="ECO:0007669"/>
    <property type="project" value="TreeGrafter"/>
</dbReference>
<dbReference type="GO" id="GO:0071763">
    <property type="term" value="P:nuclear membrane organization"/>
    <property type="evidence" value="ECO:0007669"/>
    <property type="project" value="TreeGrafter"/>
</dbReference>
<dbReference type="GO" id="GO:0005635">
    <property type="term" value="C:nuclear envelope"/>
    <property type="evidence" value="ECO:0007669"/>
    <property type="project" value="TreeGrafter"/>
</dbReference>
<gene>
    <name evidence="2" type="ORF">LVIROSA_LOCUS24484</name>
</gene>
<comment type="caution">
    <text evidence="2">The sequence shown here is derived from an EMBL/GenBank/DDBJ whole genome shotgun (WGS) entry which is preliminary data.</text>
</comment>
<organism evidence="2 3">
    <name type="scientific">Lactuca virosa</name>
    <dbReference type="NCBI Taxonomy" id="75947"/>
    <lineage>
        <taxon>Eukaryota</taxon>
        <taxon>Viridiplantae</taxon>
        <taxon>Streptophyta</taxon>
        <taxon>Embryophyta</taxon>
        <taxon>Tracheophyta</taxon>
        <taxon>Spermatophyta</taxon>
        <taxon>Magnoliopsida</taxon>
        <taxon>eudicotyledons</taxon>
        <taxon>Gunneridae</taxon>
        <taxon>Pentapetalae</taxon>
        <taxon>asterids</taxon>
        <taxon>campanulids</taxon>
        <taxon>Asterales</taxon>
        <taxon>Asteraceae</taxon>
        <taxon>Cichorioideae</taxon>
        <taxon>Cichorieae</taxon>
        <taxon>Lactucinae</taxon>
        <taxon>Lactuca</taxon>
    </lineage>
</organism>